<name>A0ABR8CNF3_9NOST</name>
<protein>
    <recommendedName>
        <fullName evidence="3">Secreted protein</fullName>
    </recommendedName>
</protein>
<dbReference type="RefSeq" id="WP_190406435.1">
    <property type="nucleotide sequence ID" value="NZ_JACJRF010000009.1"/>
</dbReference>
<proteinExistence type="predicted"/>
<organism evidence="1 2">
    <name type="scientific">Anabaena subtropica FACHB-260</name>
    <dbReference type="NCBI Taxonomy" id="2692884"/>
    <lineage>
        <taxon>Bacteria</taxon>
        <taxon>Bacillati</taxon>
        <taxon>Cyanobacteriota</taxon>
        <taxon>Cyanophyceae</taxon>
        <taxon>Nostocales</taxon>
        <taxon>Nostocaceae</taxon>
        <taxon>Anabaena</taxon>
    </lineage>
</organism>
<evidence type="ECO:0000313" key="1">
    <source>
        <dbReference type="EMBL" id="MBD2343968.1"/>
    </source>
</evidence>
<reference evidence="1 2" key="1">
    <citation type="journal article" date="2020" name="ISME J.">
        <title>Comparative genomics reveals insights into cyanobacterial evolution and habitat adaptation.</title>
        <authorList>
            <person name="Chen M.Y."/>
            <person name="Teng W.K."/>
            <person name="Zhao L."/>
            <person name="Hu C.X."/>
            <person name="Zhou Y.K."/>
            <person name="Han B.P."/>
            <person name="Song L.R."/>
            <person name="Shu W.S."/>
        </authorList>
    </citation>
    <scope>NUCLEOTIDE SEQUENCE [LARGE SCALE GENOMIC DNA]</scope>
    <source>
        <strain evidence="1 2">FACHB-260</strain>
    </source>
</reference>
<keyword evidence="2" id="KW-1185">Reference proteome</keyword>
<evidence type="ECO:0008006" key="3">
    <source>
        <dbReference type="Google" id="ProtNLM"/>
    </source>
</evidence>
<dbReference type="Proteomes" id="UP000607281">
    <property type="component" value="Unassembled WGS sequence"/>
</dbReference>
<gene>
    <name evidence="1" type="ORF">H6G18_07375</name>
</gene>
<sequence length="62" mass="6924">MVASLVALASLLVSAVKQFAIYEKIITQLFSHYMLHKYLPKPQVCLLTIGWLVQPIAAHSQT</sequence>
<accession>A0ABR8CNF3</accession>
<dbReference type="EMBL" id="JACJRF010000009">
    <property type="protein sequence ID" value="MBD2343968.1"/>
    <property type="molecule type" value="Genomic_DNA"/>
</dbReference>
<evidence type="ECO:0000313" key="2">
    <source>
        <dbReference type="Proteomes" id="UP000607281"/>
    </source>
</evidence>
<comment type="caution">
    <text evidence="1">The sequence shown here is derived from an EMBL/GenBank/DDBJ whole genome shotgun (WGS) entry which is preliminary data.</text>
</comment>